<reference evidence="2" key="1">
    <citation type="submission" date="2021-02" db="EMBL/GenBank/DDBJ databases">
        <authorList>
            <person name="Nowell W R."/>
        </authorList>
    </citation>
    <scope>NUCLEOTIDE SEQUENCE</scope>
</reference>
<dbReference type="EMBL" id="CAJOBC010034300">
    <property type="protein sequence ID" value="CAF4106213.1"/>
    <property type="molecule type" value="Genomic_DNA"/>
</dbReference>
<proteinExistence type="predicted"/>
<dbReference type="AlphaFoldDB" id="A0A8S2QPW6"/>
<feature type="non-terminal residue" evidence="2">
    <location>
        <position position="1"/>
    </location>
</feature>
<protein>
    <submittedName>
        <fullName evidence="2">Uncharacterized protein</fullName>
    </submittedName>
</protein>
<comment type="caution">
    <text evidence="2">The sequence shown here is derived from an EMBL/GenBank/DDBJ whole genome shotgun (WGS) entry which is preliminary data.</text>
</comment>
<evidence type="ECO:0000256" key="1">
    <source>
        <dbReference type="SAM" id="MobiDB-lite"/>
    </source>
</evidence>
<name>A0A8S2QPW6_9BILA</name>
<organism evidence="2 3">
    <name type="scientific">Didymodactylos carnosus</name>
    <dbReference type="NCBI Taxonomy" id="1234261"/>
    <lineage>
        <taxon>Eukaryota</taxon>
        <taxon>Metazoa</taxon>
        <taxon>Spiralia</taxon>
        <taxon>Gnathifera</taxon>
        <taxon>Rotifera</taxon>
        <taxon>Eurotatoria</taxon>
        <taxon>Bdelloidea</taxon>
        <taxon>Philodinida</taxon>
        <taxon>Philodinidae</taxon>
        <taxon>Didymodactylos</taxon>
    </lineage>
</organism>
<dbReference type="Proteomes" id="UP000681722">
    <property type="component" value="Unassembled WGS sequence"/>
</dbReference>
<evidence type="ECO:0000313" key="2">
    <source>
        <dbReference type="EMBL" id="CAF4106213.1"/>
    </source>
</evidence>
<evidence type="ECO:0000313" key="3">
    <source>
        <dbReference type="Proteomes" id="UP000681722"/>
    </source>
</evidence>
<feature type="region of interest" description="Disordered" evidence="1">
    <location>
        <begin position="13"/>
        <end position="46"/>
    </location>
</feature>
<sequence>SLKLDRWYEYVNAANPEESESEPEPQTPNLIDMEEDDDVPKTGVGFNSNVDRVVVKLG</sequence>
<gene>
    <name evidence="2" type="ORF">SRO942_LOCUS28678</name>
</gene>
<accession>A0A8S2QPW6</accession>